<feature type="compositionally biased region" description="Polar residues" evidence="1">
    <location>
        <begin position="207"/>
        <end position="235"/>
    </location>
</feature>
<evidence type="ECO:0000313" key="5">
    <source>
        <dbReference type="RefSeq" id="XP_046594692.1"/>
    </source>
</evidence>
<evidence type="ECO:0000256" key="1">
    <source>
        <dbReference type="SAM" id="MobiDB-lite"/>
    </source>
</evidence>
<feature type="chain" id="PRO_5045312947" evidence="3">
    <location>
        <begin position="26"/>
        <end position="235"/>
    </location>
</feature>
<keyword evidence="2" id="KW-0472">Membrane</keyword>
<protein>
    <submittedName>
        <fullName evidence="5">Uncharacterized protein LOC107226965</fullName>
    </submittedName>
</protein>
<keyword evidence="4" id="KW-1185">Reference proteome</keyword>
<name>A0ABM3G347_NEOLC</name>
<organism evidence="4 5">
    <name type="scientific">Neodiprion lecontei</name>
    <name type="common">Redheaded pine sawfly</name>
    <dbReference type="NCBI Taxonomy" id="441921"/>
    <lineage>
        <taxon>Eukaryota</taxon>
        <taxon>Metazoa</taxon>
        <taxon>Ecdysozoa</taxon>
        <taxon>Arthropoda</taxon>
        <taxon>Hexapoda</taxon>
        <taxon>Insecta</taxon>
        <taxon>Pterygota</taxon>
        <taxon>Neoptera</taxon>
        <taxon>Endopterygota</taxon>
        <taxon>Hymenoptera</taxon>
        <taxon>Tenthredinoidea</taxon>
        <taxon>Diprionidae</taxon>
        <taxon>Diprioninae</taxon>
        <taxon>Neodiprion</taxon>
    </lineage>
</organism>
<dbReference type="GeneID" id="107226965"/>
<keyword evidence="3" id="KW-0732">Signal</keyword>
<evidence type="ECO:0000256" key="3">
    <source>
        <dbReference type="SAM" id="SignalP"/>
    </source>
</evidence>
<feature type="signal peptide" evidence="3">
    <location>
        <begin position="1"/>
        <end position="25"/>
    </location>
</feature>
<dbReference type="RefSeq" id="XP_046594692.1">
    <property type="nucleotide sequence ID" value="XM_046738736.1"/>
</dbReference>
<keyword evidence="2" id="KW-1133">Transmembrane helix</keyword>
<proteinExistence type="predicted"/>
<sequence length="235" mass="25698">MSFELEKLLLFWIFIQESIVAGSFSGELTNLGESTSKHNLSNYQFSNCSLYTIAYGSSCTCFECDKGQCTICCNSPGVPAFTCCYCHACLTSCWNNEWQLISFAQVGLSTALLIATVVTIALFFRICNSGMQFGAARRPGNPVVRNSAGRISISSIQQYVIQRLQDRPPRYNDLSDAPPVYGTDPANRVATSEAPPSYTRRAEPAESVNNPTPTTESSTQSNTNDSQLPTAINHI</sequence>
<reference evidence="5" key="1">
    <citation type="submission" date="2025-08" db="UniProtKB">
        <authorList>
            <consortium name="RefSeq"/>
        </authorList>
    </citation>
    <scope>IDENTIFICATION</scope>
    <source>
        <tissue evidence="5">Thorax and Abdomen</tissue>
    </source>
</reference>
<dbReference type="Proteomes" id="UP000829291">
    <property type="component" value="Chromosome 4"/>
</dbReference>
<feature type="region of interest" description="Disordered" evidence="1">
    <location>
        <begin position="171"/>
        <end position="235"/>
    </location>
</feature>
<keyword evidence="2" id="KW-0812">Transmembrane</keyword>
<gene>
    <name evidence="5" type="primary">LOC107226965</name>
</gene>
<evidence type="ECO:0000313" key="4">
    <source>
        <dbReference type="Proteomes" id="UP000829291"/>
    </source>
</evidence>
<evidence type="ECO:0000256" key="2">
    <source>
        <dbReference type="SAM" id="Phobius"/>
    </source>
</evidence>
<accession>A0ABM3G347</accession>
<feature type="transmembrane region" description="Helical" evidence="2">
    <location>
        <begin position="100"/>
        <end position="124"/>
    </location>
</feature>